<dbReference type="Proteomes" id="UP000258613">
    <property type="component" value="Chromosome"/>
</dbReference>
<dbReference type="EMBL" id="CP027033">
    <property type="protein sequence ID" value="AXR83192.1"/>
    <property type="molecule type" value="Genomic_DNA"/>
</dbReference>
<dbReference type="RefSeq" id="WP_117365385.1">
    <property type="nucleotide sequence ID" value="NZ_CP024047.1"/>
</dbReference>
<accession>A0A346PUJ7</accession>
<evidence type="ECO:0000313" key="5">
    <source>
        <dbReference type="Proteomes" id="UP000258613"/>
    </source>
</evidence>
<proteinExistence type="predicted"/>
<organism evidence="4 5">
    <name type="scientific">Natrarchaeobaculum sulfurireducens</name>
    <dbReference type="NCBI Taxonomy" id="2044521"/>
    <lineage>
        <taxon>Archaea</taxon>
        <taxon>Methanobacteriati</taxon>
        <taxon>Methanobacteriota</taxon>
        <taxon>Stenosarchaea group</taxon>
        <taxon>Halobacteria</taxon>
        <taxon>Halobacteriales</taxon>
        <taxon>Natrialbaceae</taxon>
        <taxon>Natrarchaeobaculum</taxon>
    </lineage>
</organism>
<dbReference type="Pfam" id="PF07883">
    <property type="entry name" value="Cupin_2"/>
    <property type="match status" value="1"/>
</dbReference>
<accession>A0A346PIS7</accession>
<gene>
    <name evidence="3" type="ORF">AArc1_3116</name>
    <name evidence="4" type="ORF">AArcMg_3207</name>
</gene>
<dbReference type="EMBL" id="CP024047">
    <property type="protein sequence ID" value="AXR79422.1"/>
    <property type="molecule type" value="Genomic_DNA"/>
</dbReference>
<dbReference type="PANTHER" id="PTHR35848:SF9">
    <property type="entry name" value="SLL1358 PROTEIN"/>
    <property type="match status" value="1"/>
</dbReference>
<dbReference type="SUPFAM" id="SSF51182">
    <property type="entry name" value="RmlC-like cupins"/>
    <property type="match status" value="1"/>
</dbReference>
<dbReference type="KEGG" id="nag:AArcMg_3207"/>
<evidence type="ECO:0000313" key="3">
    <source>
        <dbReference type="EMBL" id="AXR79422.1"/>
    </source>
</evidence>
<evidence type="ECO:0000313" key="4">
    <source>
        <dbReference type="EMBL" id="AXR83192.1"/>
    </source>
</evidence>
<dbReference type="InterPro" id="IPR051610">
    <property type="entry name" value="GPI/OXD"/>
</dbReference>
<evidence type="ECO:0000259" key="2">
    <source>
        <dbReference type="Pfam" id="PF07883"/>
    </source>
</evidence>
<protein>
    <recommendedName>
        <fullName evidence="2">Cupin type-2 domain-containing protein</fullName>
    </recommendedName>
</protein>
<reference evidence="4" key="3">
    <citation type="journal article" date="2019" name="Int. J. Syst. Evol. Microbiol.">
        <title>Natronolimnobius sulfurireducens sp. nov. and Halalkaliarchaeum desulfuricum gen. nov., sp. nov., the first sulfur-respiring alkaliphilic haloarchaea from hypersaline alkaline lakes.</title>
        <authorList>
            <person name="Sorokin D.Y."/>
            <person name="Yakimov M."/>
            <person name="Messina E."/>
            <person name="Merkel A.Y."/>
            <person name="Bale N.J."/>
            <person name="Sinninghe Damste J.S."/>
        </authorList>
    </citation>
    <scope>NUCLEOTIDE SEQUENCE</scope>
    <source>
        <strain evidence="4">AArc-Mg</strain>
        <strain evidence="3">AArc1</strain>
    </source>
</reference>
<dbReference type="KEGG" id="nan:AArc1_3116"/>
<dbReference type="Proteomes" id="UP000258707">
    <property type="component" value="Chromosome"/>
</dbReference>
<reference evidence="5" key="2">
    <citation type="submission" date="2018-02" db="EMBL/GenBank/DDBJ databases">
        <title>Phenotypic and genomic properties of facultatively anaerobic sulfur-reducing natronoarchaea from hypersaline soda lakes.</title>
        <authorList>
            <person name="Sorokin D.Y."/>
            <person name="Kublanov I.V."/>
            <person name="Roman P."/>
            <person name="Sinninghe Damste J.S."/>
            <person name="Golyshin P.N."/>
            <person name="Rojo D."/>
            <person name="Ciordia S."/>
            <person name="Mena M.D.C."/>
            <person name="Ferrer M."/>
            <person name="Messina E."/>
            <person name="Smedile F."/>
            <person name="La Spada G."/>
            <person name="La Cono V."/>
            <person name="Yakimov M.M."/>
        </authorList>
    </citation>
    <scope>NUCLEOTIDE SEQUENCE [LARGE SCALE GENOMIC DNA]</scope>
    <source>
        <strain evidence="5">AArc-Mg</strain>
    </source>
</reference>
<reference evidence="6" key="1">
    <citation type="submission" date="2017-10" db="EMBL/GenBank/DDBJ databases">
        <title>Phenotypic and genomic properties of facultatively anaerobic sulfur-reducing natronoarchaea from hypersaline soda lakes.</title>
        <authorList>
            <person name="Sorokin D.Y."/>
            <person name="Kublanov I.V."/>
            <person name="Roman P."/>
            <person name="Sinninghe Damste J.S."/>
            <person name="Golyshin P.N."/>
            <person name="Rojo D."/>
            <person name="Ciordia S."/>
            <person name="Mena Md.C."/>
            <person name="Ferrer M."/>
            <person name="Messina E."/>
            <person name="Smedile F."/>
            <person name="La Spada G."/>
            <person name="La Cono V."/>
            <person name="Yakimov M.M."/>
        </authorList>
    </citation>
    <scope>NUCLEOTIDE SEQUENCE [LARGE SCALE GENOMIC DNA]</scope>
    <source>
        <strain evidence="6">AArc1</strain>
    </source>
</reference>
<dbReference type="GO" id="GO:0046872">
    <property type="term" value="F:metal ion binding"/>
    <property type="evidence" value="ECO:0007669"/>
    <property type="project" value="UniProtKB-KW"/>
</dbReference>
<dbReference type="GeneID" id="37643699"/>
<name>A0A346PUJ7_9EURY</name>
<feature type="domain" description="Cupin type-2" evidence="2">
    <location>
        <begin position="44"/>
        <end position="116"/>
    </location>
</feature>
<dbReference type="OrthoDB" id="82049at2157"/>
<dbReference type="InterPro" id="IPR014710">
    <property type="entry name" value="RmlC-like_jellyroll"/>
</dbReference>
<sequence length="134" mass="14773">MGYEVVQTDDVPTTDLSKIDEVPPDLEITALDEALGADQVNCKLWYFEPGEEIRYHAHSQQEELYYVLEGEFSLKLGRSGEEEYVEVGPGAAWLAKPEIGHGHRNVGDERGVVLAVGAPAVEDPGLDPHSLRDE</sequence>
<keyword evidence="5" id="KW-1185">Reference proteome</keyword>
<evidence type="ECO:0000256" key="1">
    <source>
        <dbReference type="ARBA" id="ARBA00022723"/>
    </source>
</evidence>
<evidence type="ECO:0000313" key="6">
    <source>
        <dbReference type="Proteomes" id="UP000258707"/>
    </source>
</evidence>
<keyword evidence="1" id="KW-0479">Metal-binding</keyword>
<dbReference type="AlphaFoldDB" id="A0A346PUJ7"/>
<dbReference type="InterPro" id="IPR013096">
    <property type="entry name" value="Cupin_2"/>
</dbReference>
<dbReference type="InterPro" id="IPR011051">
    <property type="entry name" value="RmlC_Cupin_sf"/>
</dbReference>
<dbReference type="PANTHER" id="PTHR35848">
    <property type="entry name" value="OXALATE-BINDING PROTEIN"/>
    <property type="match status" value="1"/>
</dbReference>
<dbReference type="Gene3D" id="2.60.120.10">
    <property type="entry name" value="Jelly Rolls"/>
    <property type="match status" value="1"/>
</dbReference>